<dbReference type="GO" id="GO:0043539">
    <property type="term" value="F:protein serine/threonine kinase activator activity"/>
    <property type="evidence" value="ECO:0007669"/>
    <property type="project" value="TreeGrafter"/>
</dbReference>
<evidence type="ECO:0000313" key="3">
    <source>
        <dbReference type="EMBL" id="CAE0652220.1"/>
    </source>
</evidence>
<keyword evidence="2" id="KW-0175">Coiled coil</keyword>
<dbReference type="AlphaFoldDB" id="A0A7S3YHW9"/>
<dbReference type="Pfam" id="PF08569">
    <property type="entry name" value="Mo25"/>
    <property type="match status" value="2"/>
</dbReference>
<evidence type="ECO:0000256" key="2">
    <source>
        <dbReference type="SAM" id="Coils"/>
    </source>
</evidence>
<sequence length="333" mass="38368">MGNGSPSKHVANCGKYLNLLLDSKTTAQEKEKAAKELEDALREMNRLLYGNVTTDTPGDRKTIGKLIVAIRSSDLTERLVLNIQRLGFETPKLTARIVQFFLRDQGSSYDAIKYFKNRPQLIPHLINSFTTSHVTIPVSDILKEALMYPEILGMMLERTETQGDKVIDAPDLWKIMEYMKSTDFGTAAEAFAILDVIVNCREDISAETDNERKEKGKRGHVLSEDKQREHKALFKRWLQNENETQFWSELHSFLRTEESPATKIRVLNFLYTMLKSPDYFHVAMRYATVPEHLKLMMRLLDAKNCRIQVVAYNVFKIFFACAFPDPVQRSQIH</sequence>
<organism evidence="3">
    <name type="scientific">Lotharella globosa</name>
    <dbReference type="NCBI Taxonomy" id="91324"/>
    <lineage>
        <taxon>Eukaryota</taxon>
        <taxon>Sar</taxon>
        <taxon>Rhizaria</taxon>
        <taxon>Cercozoa</taxon>
        <taxon>Chlorarachniophyceae</taxon>
        <taxon>Lotharella</taxon>
    </lineage>
</organism>
<dbReference type="InterPro" id="IPR011989">
    <property type="entry name" value="ARM-like"/>
</dbReference>
<gene>
    <name evidence="3" type="ORF">LGLO00237_LOCUS5426</name>
</gene>
<dbReference type="InterPro" id="IPR016024">
    <property type="entry name" value="ARM-type_fold"/>
</dbReference>
<dbReference type="SUPFAM" id="SSF48371">
    <property type="entry name" value="ARM repeat"/>
    <property type="match status" value="1"/>
</dbReference>
<dbReference type="PANTHER" id="PTHR10182:SF3">
    <property type="entry name" value="PROTEIN MO25"/>
    <property type="match status" value="1"/>
</dbReference>
<dbReference type="PANTHER" id="PTHR10182">
    <property type="entry name" value="CALCIUM-BINDING PROTEIN 39-RELATED"/>
    <property type="match status" value="1"/>
</dbReference>
<comment type="similarity">
    <text evidence="1">Belongs to the Mo25 family.</text>
</comment>
<feature type="coiled-coil region" evidence="2">
    <location>
        <begin position="20"/>
        <end position="47"/>
    </location>
</feature>
<reference evidence="3" key="1">
    <citation type="submission" date="2021-01" db="EMBL/GenBank/DDBJ databases">
        <authorList>
            <person name="Corre E."/>
            <person name="Pelletier E."/>
            <person name="Niang G."/>
            <person name="Scheremetjew M."/>
            <person name="Finn R."/>
            <person name="Kale V."/>
            <person name="Holt S."/>
            <person name="Cochrane G."/>
            <person name="Meng A."/>
            <person name="Brown T."/>
            <person name="Cohen L."/>
        </authorList>
    </citation>
    <scope>NUCLEOTIDE SEQUENCE</scope>
    <source>
        <strain evidence="3">CCCM811</strain>
    </source>
</reference>
<dbReference type="GO" id="GO:0035556">
    <property type="term" value="P:intracellular signal transduction"/>
    <property type="evidence" value="ECO:0007669"/>
    <property type="project" value="TreeGrafter"/>
</dbReference>
<dbReference type="EMBL" id="HBIV01007324">
    <property type="protein sequence ID" value="CAE0652220.1"/>
    <property type="molecule type" value="Transcribed_RNA"/>
</dbReference>
<evidence type="ECO:0000256" key="1">
    <source>
        <dbReference type="ARBA" id="ARBA00011012"/>
    </source>
</evidence>
<proteinExistence type="inferred from homology"/>
<name>A0A7S3YHW9_9EUKA</name>
<dbReference type="InterPro" id="IPR013878">
    <property type="entry name" value="Mo25"/>
</dbReference>
<accession>A0A7S3YHW9</accession>
<dbReference type="Gene3D" id="1.25.10.10">
    <property type="entry name" value="Leucine-rich Repeat Variant"/>
    <property type="match status" value="1"/>
</dbReference>
<protein>
    <submittedName>
        <fullName evidence="3">Uncharacterized protein</fullName>
    </submittedName>
</protein>